<sequence>MAGNRLEVQLVLAPKHQLIEAIDREDDWTGLTDPAARRKKQNRLHQRAWRRRKALQTATPILPNHAWLLDHQKAPNRDAERSEEFAFYQEPQLNSNVGPDCETDFSYNTSLTVRFLDSAPFEFSQNAESNFHLVDYNISNQTLSTASKLIPPLLPYLNLKSFTWDFDARSRRFTFPLPADQRLITLSQYNVLRASLTNMKIMSLLHTMPAECGAAFGIATLPAPDNIPVSLQPTPLQQAVPHESWIDCLPIGAMRDNLILNFGKYDQDELCCDLIGGLYEGFDDIQLKGMLVWSDPWLSDGWEVTEGFAKKWSFLLKGCSELIESTNRYRASRYEERLIVEV</sequence>
<evidence type="ECO:0000313" key="2">
    <source>
        <dbReference type="Proteomes" id="UP000431533"/>
    </source>
</evidence>
<dbReference type="OrthoDB" id="2245989at2759"/>
<dbReference type="PANTHER" id="PTHR38116:SF1">
    <property type="entry name" value="BZIP DOMAIN-CONTAINING PROTEIN"/>
    <property type="match status" value="1"/>
</dbReference>
<dbReference type="RefSeq" id="XP_031001275.1">
    <property type="nucleotide sequence ID" value="XM_031153494.1"/>
</dbReference>
<comment type="caution">
    <text evidence="1">The sequence shown here is derived from an EMBL/GenBank/DDBJ whole genome shotgun (WGS) entry which is preliminary data.</text>
</comment>
<name>A0A8H8QTH3_9HELO</name>
<protein>
    <recommendedName>
        <fullName evidence="3">BZIP domain-containing protein</fullName>
    </recommendedName>
</protein>
<evidence type="ECO:0000313" key="1">
    <source>
        <dbReference type="EMBL" id="TVY22487.1"/>
    </source>
</evidence>
<keyword evidence="2" id="KW-1185">Reference proteome</keyword>
<accession>A0A8H8QTH3</accession>
<evidence type="ECO:0008006" key="3">
    <source>
        <dbReference type="Google" id="ProtNLM"/>
    </source>
</evidence>
<proteinExistence type="predicted"/>
<dbReference type="Proteomes" id="UP000431533">
    <property type="component" value="Unassembled WGS sequence"/>
</dbReference>
<dbReference type="Pfam" id="PF11905">
    <property type="entry name" value="DUF3425"/>
    <property type="match status" value="1"/>
</dbReference>
<dbReference type="GeneID" id="41988772"/>
<gene>
    <name evidence="1" type="ORF">LHYA1_G008574</name>
</gene>
<dbReference type="EMBL" id="QGMH01000262">
    <property type="protein sequence ID" value="TVY22487.1"/>
    <property type="molecule type" value="Genomic_DNA"/>
</dbReference>
<dbReference type="PANTHER" id="PTHR38116">
    <property type="entry name" value="CHROMOSOME 7, WHOLE GENOME SHOTGUN SEQUENCE"/>
    <property type="match status" value="1"/>
</dbReference>
<organism evidence="1 2">
    <name type="scientific">Lachnellula hyalina</name>
    <dbReference type="NCBI Taxonomy" id="1316788"/>
    <lineage>
        <taxon>Eukaryota</taxon>
        <taxon>Fungi</taxon>
        <taxon>Dikarya</taxon>
        <taxon>Ascomycota</taxon>
        <taxon>Pezizomycotina</taxon>
        <taxon>Leotiomycetes</taxon>
        <taxon>Helotiales</taxon>
        <taxon>Lachnaceae</taxon>
        <taxon>Lachnellula</taxon>
    </lineage>
</organism>
<dbReference type="InterPro" id="IPR021833">
    <property type="entry name" value="DUF3425"/>
</dbReference>
<dbReference type="AlphaFoldDB" id="A0A8H8QTH3"/>
<reference evidence="1 2" key="1">
    <citation type="submission" date="2018-05" db="EMBL/GenBank/DDBJ databases">
        <title>Genome sequencing and assembly of the regulated plant pathogen Lachnellula willkommii and related sister species for the development of diagnostic species identification markers.</title>
        <authorList>
            <person name="Giroux E."/>
            <person name="Bilodeau G."/>
        </authorList>
    </citation>
    <scope>NUCLEOTIDE SEQUENCE [LARGE SCALE GENOMIC DNA]</scope>
    <source>
        <strain evidence="1 2">CBS 185.66</strain>
    </source>
</reference>